<keyword evidence="2" id="KW-1133">Transmembrane helix</keyword>
<feature type="region of interest" description="Disordered" evidence="1">
    <location>
        <begin position="311"/>
        <end position="383"/>
    </location>
</feature>
<evidence type="ECO:0000256" key="2">
    <source>
        <dbReference type="SAM" id="Phobius"/>
    </source>
</evidence>
<dbReference type="RefSeq" id="XP_070865078.1">
    <property type="nucleotide sequence ID" value="XM_071012333.1"/>
</dbReference>
<feature type="compositionally biased region" description="Pro residues" evidence="1">
    <location>
        <begin position="353"/>
        <end position="367"/>
    </location>
</feature>
<protein>
    <recommendedName>
        <fullName evidence="5">VASt domain-containing protein</fullName>
    </recommendedName>
</protein>
<keyword evidence="2" id="KW-0812">Transmembrane</keyword>
<feature type="transmembrane region" description="Helical" evidence="2">
    <location>
        <begin position="502"/>
        <end position="522"/>
    </location>
</feature>
<organism evidence="3 4">
    <name type="scientific">Remersonia thermophila</name>
    <dbReference type="NCBI Taxonomy" id="72144"/>
    <lineage>
        <taxon>Eukaryota</taxon>
        <taxon>Fungi</taxon>
        <taxon>Dikarya</taxon>
        <taxon>Ascomycota</taxon>
        <taxon>Pezizomycotina</taxon>
        <taxon>Sordariomycetes</taxon>
        <taxon>Sordariomycetidae</taxon>
        <taxon>Sordariales</taxon>
        <taxon>Sordariales incertae sedis</taxon>
        <taxon>Remersonia</taxon>
    </lineage>
</organism>
<accession>A0ABR4D7N7</accession>
<keyword evidence="2" id="KW-0472">Membrane</keyword>
<evidence type="ECO:0000313" key="4">
    <source>
        <dbReference type="Proteomes" id="UP001600064"/>
    </source>
</evidence>
<dbReference type="GeneID" id="98126977"/>
<feature type="compositionally biased region" description="Low complexity" evidence="1">
    <location>
        <begin position="428"/>
        <end position="439"/>
    </location>
</feature>
<feature type="compositionally biased region" description="Polar residues" evidence="1">
    <location>
        <begin position="543"/>
        <end position="564"/>
    </location>
</feature>
<dbReference type="Proteomes" id="UP001600064">
    <property type="component" value="Unassembled WGS sequence"/>
</dbReference>
<evidence type="ECO:0000313" key="3">
    <source>
        <dbReference type="EMBL" id="KAL2266351.1"/>
    </source>
</evidence>
<evidence type="ECO:0000256" key="1">
    <source>
        <dbReference type="SAM" id="MobiDB-lite"/>
    </source>
</evidence>
<gene>
    <name evidence="3" type="ORF">VTJ83DRAFT_5703</name>
</gene>
<reference evidence="3 4" key="1">
    <citation type="journal article" date="2024" name="Commun. Biol.">
        <title>Comparative genomic analysis of thermophilic fungi reveals convergent evolutionary adaptations and gene losses.</title>
        <authorList>
            <person name="Steindorff A.S."/>
            <person name="Aguilar-Pontes M.V."/>
            <person name="Robinson A.J."/>
            <person name="Andreopoulos B."/>
            <person name="LaButti K."/>
            <person name="Kuo A."/>
            <person name="Mondo S."/>
            <person name="Riley R."/>
            <person name="Otillar R."/>
            <person name="Haridas S."/>
            <person name="Lipzen A."/>
            <person name="Grimwood J."/>
            <person name="Schmutz J."/>
            <person name="Clum A."/>
            <person name="Reid I.D."/>
            <person name="Moisan M.C."/>
            <person name="Butler G."/>
            <person name="Nguyen T.T.M."/>
            <person name="Dewar K."/>
            <person name="Conant G."/>
            <person name="Drula E."/>
            <person name="Henrissat B."/>
            <person name="Hansel C."/>
            <person name="Singer S."/>
            <person name="Hutchinson M.I."/>
            <person name="de Vries R.P."/>
            <person name="Natvig D.O."/>
            <person name="Powell A.J."/>
            <person name="Tsang A."/>
            <person name="Grigoriev I.V."/>
        </authorList>
    </citation>
    <scope>NUCLEOTIDE SEQUENCE [LARGE SCALE GENOMIC DNA]</scope>
    <source>
        <strain evidence="3 4">ATCC 22073</strain>
    </source>
</reference>
<sequence>METTPATYLPTTEAQRERPRLLLSKVPSKAATKYGRCDWERFDNVTSTPMSIGHRKIGKVEVNYRFLFTKSQWGVIGPSDNPGGILYLDLDIRQPKDYGLSSATITVTLTKDDEDESFYPVQFTSYYGPKNLCGEKVPILKRKIKSCVPEAQAFGFGGGGLGMRTEKVIQTQERWQFSGHTIPTKGSCWSNQLRWDLKENSFEAQPMHSNQFNTAFALEHNATKFYMSVHITGKLVRLSDTLKKLFRFGGKSRNEITVTKIQWSREYTSYMKLDDIARGLDAAMQEENMANIPVEVSSGLRASFHDIVPAQDQAAPRNSISSPQPLPQLTPSPQPLPQFIPTPRPEPQISLQAPPPPPVPRPAPATPPADDARMPAMTHSSQDLSDPIMKDLMLAAAGPIPDLPYFPQPPPQLRSRLRVLTPRPPGRSVSEGSDVSSSVTLANPATPRDEMLGGPAPRGAVTKKNDEPGMGVDQRLPATNKPDGSWLRTAAVLLGWFEPAGLLFWVLAGLVMVPLVSSLGKWRREIRRQLRHALADNDDELSQNYHSRTSNQQQNPVQHRSQCQHGPEGQCDPRWCLGENNMKRRLGTSRDGFQLHARSP</sequence>
<name>A0ABR4D7N7_9PEZI</name>
<proteinExistence type="predicted"/>
<keyword evidence="4" id="KW-1185">Reference proteome</keyword>
<feature type="compositionally biased region" description="Pro residues" evidence="1">
    <location>
        <begin position="324"/>
        <end position="346"/>
    </location>
</feature>
<feature type="region of interest" description="Disordered" evidence="1">
    <location>
        <begin position="420"/>
        <end position="483"/>
    </location>
</feature>
<dbReference type="EMBL" id="JAZGUE010000005">
    <property type="protein sequence ID" value="KAL2266351.1"/>
    <property type="molecule type" value="Genomic_DNA"/>
</dbReference>
<evidence type="ECO:0008006" key="5">
    <source>
        <dbReference type="Google" id="ProtNLM"/>
    </source>
</evidence>
<comment type="caution">
    <text evidence="3">The sequence shown here is derived from an EMBL/GenBank/DDBJ whole genome shotgun (WGS) entry which is preliminary data.</text>
</comment>
<feature type="region of interest" description="Disordered" evidence="1">
    <location>
        <begin position="543"/>
        <end position="570"/>
    </location>
</feature>